<evidence type="ECO:0008006" key="3">
    <source>
        <dbReference type="Google" id="ProtNLM"/>
    </source>
</evidence>
<proteinExistence type="predicted"/>
<dbReference type="KEGG" id="pme:NATL1_13791"/>
<name>A2C377_PROM1</name>
<dbReference type="eggNOG" id="ENOG502ZNX5">
    <property type="taxonomic scope" value="Bacteria"/>
</dbReference>
<sequence length="72" mass="8185">MRLDLYFFQINSMNLGLLFLKSISTGVITSDEMNWLTSNQTHFSRVEEATALKLGRLLDRGLIQVGCRIGHN</sequence>
<dbReference type="HOGENOM" id="CLU_188251_0_0_3"/>
<dbReference type="Proteomes" id="UP000002592">
    <property type="component" value="Chromosome"/>
</dbReference>
<dbReference type="EMBL" id="CP000553">
    <property type="protein sequence ID" value="ABM75937.1"/>
    <property type="molecule type" value="Genomic_DNA"/>
</dbReference>
<protein>
    <recommendedName>
        <fullName evidence="3">Protein family PM-15</fullName>
    </recommendedName>
</protein>
<reference evidence="2" key="1">
    <citation type="journal article" date="2007" name="PLoS Genet.">
        <title>Patterns and implications of gene gain and loss in the evolution of Prochlorococcus.</title>
        <authorList>
            <person name="Kettler G.C."/>
            <person name="Martiny A.C."/>
            <person name="Huang K."/>
            <person name="Zucker J."/>
            <person name="Coleman M.L."/>
            <person name="Rodrigue S."/>
            <person name="Chen F."/>
            <person name="Lapidus A."/>
            <person name="Ferriera S."/>
            <person name="Johnson J."/>
            <person name="Steglich C."/>
            <person name="Church G.M."/>
            <person name="Richardson P."/>
            <person name="Chisholm S.W."/>
        </authorList>
    </citation>
    <scope>NUCLEOTIDE SEQUENCE [LARGE SCALE GENOMIC DNA]</scope>
    <source>
        <strain evidence="2">NATL1A</strain>
    </source>
</reference>
<evidence type="ECO:0000313" key="2">
    <source>
        <dbReference type="Proteomes" id="UP000002592"/>
    </source>
</evidence>
<accession>A2C377</accession>
<organism evidence="1 2">
    <name type="scientific">Prochlorococcus marinus (strain NATL1A)</name>
    <dbReference type="NCBI Taxonomy" id="167555"/>
    <lineage>
        <taxon>Bacteria</taxon>
        <taxon>Bacillati</taxon>
        <taxon>Cyanobacteriota</taxon>
        <taxon>Cyanophyceae</taxon>
        <taxon>Synechococcales</taxon>
        <taxon>Prochlorococcaceae</taxon>
        <taxon>Prochlorococcus</taxon>
    </lineage>
</organism>
<evidence type="ECO:0000313" key="1">
    <source>
        <dbReference type="EMBL" id="ABM75937.1"/>
    </source>
</evidence>
<dbReference type="AlphaFoldDB" id="A2C377"/>
<gene>
    <name evidence="1" type="ordered locus">NATL1_13791</name>
</gene>